<name>A0ABW0P969_9HYPH</name>
<evidence type="ECO:0000313" key="2">
    <source>
        <dbReference type="Proteomes" id="UP001596060"/>
    </source>
</evidence>
<dbReference type="InterPro" id="IPR027417">
    <property type="entry name" value="P-loop_NTPase"/>
</dbReference>
<gene>
    <name evidence="1" type="ORF">ACFPN9_25595</name>
</gene>
<proteinExistence type="predicted"/>
<dbReference type="Proteomes" id="UP001596060">
    <property type="component" value="Unassembled WGS sequence"/>
</dbReference>
<protein>
    <recommendedName>
        <fullName evidence="3">CobQ/CobB/MinD/ParA nucleotide binding domain-containing protein</fullName>
    </recommendedName>
</protein>
<comment type="caution">
    <text evidence="1">The sequence shown here is derived from an EMBL/GenBank/DDBJ whole genome shotgun (WGS) entry which is preliminary data.</text>
</comment>
<evidence type="ECO:0000313" key="1">
    <source>
        <dbReference type="EMBL" id="MFC5508616.1"/>
    </source>
</evidence>
<reference evidence="2" key="1">
    <citation type="journal article" date="2019" name="Int. J. Syst. Evol. Microbiol.">
        <title>The Global Catalogue of Microorganisms (GCM) 10K type strain sequencing project: providing services to taxonomists for standard genome sequencing and annotation.</title>
        <authorList>
            <consortium name="The Broad Institute Genomics Platform"/>
            <consortium name="The Broad Institute Genome Sequencing Center for Infectious Disease"/>
            <person name="Wu L."/>
            <person name="Ma J."/>
        </authorList>
    </citation>
    <scope>NUCLEOTIDE SEQUENCE [LARGE SCALE GENOMIC DNA]</scope>
    <source>
        <strain evidence="2">CCUG 43117</strain>
    </source>
</reference>
<dbReference type="EMBL" id="JBHSLU010000104">
    <property type="protein sequence ID" value="MFC5508616.1"/>
    <property type="molecule type" value="Genomic_DNA"/>
</dbReference>
<sequence>MAQRNHSQAAPTGRGKKIFFVGGGGGGKSTMALLTASTALARGVIPHIYDMDRANMSLDRFFDGLIPTENKIDRDSADPAIVPDFLEERVFSHDGNALIDMGANLEDGLLYWVADRGRVVADDIRIICPVQKIDGVSAIARIYANTEGIKKILVLNPGAGRMAANARASESYQALLAQGANEVIFPSFDHTLVRIDRFGVRPDLMLEQGGLFDRQGAKNLLREVEGFYEPLPDFRIW</sequence>
<accession>A0ABW0P969</accession>
<keyword evidence="2" id="KW-1185">Reference proteome</keyword>
<dbReference type="SUPFAM" id="SSF52540">
    <property type="entry name" value="P-loop containing nucleoside triphosphate hydrolases"/>
    <property type="match status" value="1"/>
</dbReference>
<evidence type="ECO:0008006" key="3">
    <source>
        <dbReference type="Google" id="ProtNLM"/>
    </source>
</evidence>
<organism evidence="1 2">
    <name type="scientific">Bosea massiliensis</name>
    <dbReference type="NCBI Taxonomy" id="151419"/>
    <lineage>
        <taxon>Bacteria</taxon>
        <taxon>Pseudomonadati</taxon>
        <taxon>Pseudomonadota</taxon>
        <taxon>Alphaproteobacteria</taxon>
        <taxon>Hyphomicrobiales</taxon>
        <taxon>Boseaceae</taxon>
        <taxon>Bosea</taxon>
    </lineage>
</organism>
<dbReference type="RefSeq" id="WP_377817844.1">
    <property type="nucleotide sequence ID" value="NZ_JBHSLU010000104.1"/>
</dbReference>